<dbReference type="VEuPathDB" id="FungiDB:RhiirFUN_025359"/>
<feature type="compositionally biased region" description="Polar residues" evidence="1">
    <location>
        <begin position="46"/>
        <end position="60"/>
    </location>
</feature>
<reference evidence="2 3" key="1">
    <citation type="submission" date="2017-10" db="EMBL/GenBank/DDBJ databases">
        <title>Extensive intraspecific genome diversity in a model arbuscular mycorrhizal fungus.</title>
        <authorList>
            <person name="Chen E.C.H."/>
            <person name="Morin E."/>
            <person name="Baudet D."/>
            <person name="Noel J."/>
            <person name="Ndikumana S."/>
            <person name="Charron P."/>
            <person name="St-Onge C."/>
            <person name="Giorgi J."/>
            <person name="Grigoriev I.V."/>
            <person name="Roux C."/>
            <person name="Martin F.M."/>
            <person name="Corradi N."/>
        </authorList>
    </citation>
    <scope>NUCLEOTIDE SEQUENCE [LARGE SCALE GENOMIC DNA]</scope>
    <source>
        <strain evidence="2 3">A1</strain>
    </source>
</reference>
<dbReference type="VEuPathDB" id="FungiDB:FUN_020846"/>
<evidence type="ECO:0000256" key="1">
    <source>
        <dbReference type="SAM" id="MobiDB-lite"/>
    </source>
</evidence>
<dbReference type="VEuPathDB" id="FungiDB:RhiirA1_478161"/>
<dbReference type="Proteomes" id="UP000232688">
    <property type="component" value="Unassembled WGS sequence"/>
</dbReference>
<organism evidence="2 3">
    <name type="scientific">Rhizophagus irregularis</name>
    <dbReference type="NCBI Taxonomy" id="588596"/>
    <lineage>
        <taxon>Eukaryota</taxon>
        <taxon>Fungi</taxon>
        <taxon>Fungi incertae sedis</taxon>
        <taxon>Mucoromycota</taxon>
        <taxon>Glomeromycotina</taxon>
        <taxon>Glomeromycetes</taxon>
        <taxon>Glomerales</taxon>
        <taxon>Glomeraceae</taxon>
        <taxon>Rhizophagus</taxon>
    </lineage>
</organism>
<feature type="compositionally biased region" description="Polar residues" evidence="1">
    <location>
        <begin position="17"/>
        <end position="29"/>
    </location>
</feature>
<feature type="compositionally biased region" description="Basic residues" evidence="1">
    <location>
        <begin position="33"/>
        <end position="42"/>
    </location>
</feature>
<sequence>MPPKKKFVLVVPKELETPSNNYDDSNKLSTRGPTKRGRKKKAPGNSARTKTSNHQQNKNNEIPSDDDPEITEIDIPAVKKIKKSNQNKQQIDITIETASSDDISTNLSCVNQNEQQAYINSSTNTVISNQKQFNIDKNNMKSSDENFSVTGQTCSDNEDETNIPLSGQQPKFPSQFHNMTNEFEIALWLAYHQRILNLAISIRNGMSTRVNEEECETSLISNLSHEAVLQSGSSLPEIDQHIKFQLQEECKALFLRTRNNTVALYEELVVRVCKITKTDPRLGTLVKDVGSWFNTYRYKFHVAIVKLANEFKTTHKRAVEPYDELDEFITEDVWRQLFQMHLRATDQQKLRKDSEIITNLVNEEECETSLISNLSHEAVLQSGSSLPEIDQHIKFQLQEECKALFLRTRNNTVALYEELVVRVCKITKTDPRLGTLVKDVGSWFNTYRYKFHVAIVKLANEFKTTHKRAVEPYDELDEFITEDVWRQLFQMHLRATDQQKLRKDSEIITNLGIFVRHVVKAILIAQRDKEDAQAVVKKCDENTIDLPIPTKLGIVKVLPVRDLLDY</sequence>
<gene>
    <name evidence="2" type="ORF">RhiirA1_478161</name>
</gene>
<evidence type="ECO:0000313" key="2">
    <source>
        <dbReference type="EMBL" id="PKC54000.1"/>
    </source>
</evidence>
<dbReference type="EMBL" id="LLXH01003639">
    <property type="protein sequence ID" value="PKC54000.1"/>
    <property type="molecule type" value="Genomic_DNA"/>
</dbReference>
<comment type="caution">
    <text evidence="2">The sequence shown here is derived from an EMBL/GenBank/DDBJ whole genome shotgun (WGS) entry which is preliminary data.</text>
</comment>
<evidence type="ECO:0000313" key="3">
    <source>
        <dbReference type="Proteomes" id="UP000232688"/>
    </source>
</evidence>
<dbReference type="VEuPathDB" id="FungiDB:RhiirFUN_004193"/>
<accession>A0A2N0QSK0</accession>
<protein>
    <submittedName>
        <fullName evidence="2">Uncharacterized protein</fullName>
    </submittedName>
</protein>
<reference evidence="2 3" key="2">
    <citation type="submission" date="2017-10" db="EMBL/GenBank/DDBJ databases">
        <title>Genome analyses suggest a sexual origin of heterokaryosis in a supposedly ancient asexual fungus.</title>
        <authorList>
            <person name="Corradi N."/>
            <person name="Sedzielewska K."/>
            <person name="Noel J."/>
            <person name="Charron P."/>
            <person name="Farinelli L."/>
            <person name="Marton T."/>
            <person name="Kruger M."/>
            <person name="Pelin A."/>
            <person name="Brachmann A."/>
            <person name="Corradi N."/>
        </authorList>
    </citation>
    <scope>NUCLEOTIDE SEQUENCE [LARGE SCALE GENOMIC DNA]</scope>
    <source>
        <strain evidence="2 3">A1</strain>
    </source>
</reference>
<proteinExistence type="predicted"/>
<feature type="region of interest" description="Disordered" evidence="1">
    <location>
        <begin position="1"/>
        <end position="69"/>
    </location>
</feature>
<name>A0A2N0QSK0_9GLOM</name>
<dbReference type="AlphaFoldDB" id="A0A2N0QSK0"/>